<dbReference type="OrthoDB" id="1150878at2"/>
<dbReference type="RefSeq" id="WP_068772868.1">
    <property type="nucleotide sequence ID" value="NZ_CP109796.1"/>
</dbReference>
<evidence type="ECO:0000259" key="2">
    <source>
        <dbReference type="Pfam" id="PF13568"/>
    </source>
</evidence>
<name>A0A178IAU8_9BACT</name>
<organism evidence="3 4">
    <name type="scientific">Termitidicoccus mucosus</name>
    <dbReference type="NCBI Taxonomy" id="1184151"/>
    <lineage>
        <taxon>Bacteria</taxon>
        <taxon>Pseudomonadati</taxon>
        <taxon>Verrucomicrobiota</taxon>
        <taxon>Opitutia</taxon>
        <taxon>Opitutales</taxon>
        <taxon>Opitutaceae</taxon>
        <taxon>Termitidicoccus</taxon>
    </lineage>
</organism>
<dbReference type="AlphaFoldDB" id="A0A178IAU8"/>
<dbReference type="Proteomes" id="UP000078486">
    <property type="component" value="Unassembled WGS sequence"/>
</dbReference>
<protein>
    <recommendedName>
        <fullName evidence="2">Outer membrane protein beta-barrel domain-containing protein</fullName>
    </recommendedName>
</protein>
<reference evidence="3 4" key="1">
    <citation type="submission" date="2016-01" db="EMBL/GenBank/DDBJ databases">
        <title>High potential of lignocellulose degradation of a new Verrucomicrobia species.</title>
        <authorList>
            <person name="Wang Y."/>
            <person name="Shi Y."/>
            <person name="Qiu Z."/>
            <person name="Liu S."/>
            <person name="Yang H."/>
        </authorList>
    </citation>
    <scope>NUCLEOTIDE SEQUENCE [LARGE SCALE GENOMIC DNA]</scope>
    <source>
        <strain evidence="3 4">TSB47</strain>
    </source>
</reference>
<feature type="domain" description="Outer membrane protein beta-barrel" evidence="2">
    <location>
        <begin position="25"/>
        <end position="184"/>
    </location>
</feature>
<comment type="caution">
    <text evidence="3">The sequence shown here is derived from an EMBL/GenBank/DDBJ whole genome shotgun (WGS) entry which is preliminary data.</text>
</comment>
<feature type="signal peptide" evidence="1">
    <location>
        <begin position="1"/>
        <end position="23"/>
    </location>
</feature>
<dbReference type="STRING" id="1184151.AW736_24135"/>
<accession>A0A178IAU8</accession>
<proteinExistence type="predicted"/>
<evidence type="ECO:0000313" key="3">
    <source>
        <dbReference type="EMBL" id="OAM87163.1"/>
    </source>
</evidence>
<keyword evidence="1" id="KW-0732">Signal</keyword>
<dbReference type="InterPro" id="IPR025665">
    <property type="entry name" value="Beta-barrel_OMP_2"/>
</dbReference>
<evidence type="ECO:0000313" key="4">
    <source>
        <dbReference type="Proteomes" id="UP000078486"/>
    </source>
</evidence>
<sequence length="205" mass="21744">MKTHLSKLALLSIGLLSAGVMLSAQTPGFVKKTSYGMTVGANVARLNIEGMPSGTLAKSKSGFQFGAFADCAFHQNWSLIPELRYIQKGGKYESGGLIAEFELDYVEAPVNVAFKIDMGDGGRALLFGGVYLAGKVADKAEIGGQREGIDDVKTLDYGLNLGAGYQYGRFSLKLQYSKGLANISDTSGITVKNKECVSLSVGCSF</sequence>
<feature type="chain" id="PRO_5008088536" description="Outer membrane protein beta-barrel domain-containing protein" evidence="1">
    <location>
        <begin position="24"/>
        <end position="205"/>
    </location>
</feature>
<evidence type="ECO:0000256" key="1">
    <source>
        <dbReference type="SAM" id="SignalP"/>
    </source>
</evidence>
<gene>
    <name evidence="3" type="ORF">AW736_24135</name>
</gene>
<dbReference type="Pfam" id="PF13568">
    <property type="entry name" value="OMP_b-brl_2"/>
    <property type="match status" value="1"/>
</dbReference>
<keyword evidence="4" id="KW-1185">Reference proteome</keyword>
<dbReference type="EMBL" id="LRRQ01000181">
    <property type="protein sequence ID" value="OAM87163.1"/>
    <property type="molecule type" value="Genomic_DNA"/>
</dbReference>